<feature type="signal peptide" evidence="16">
    <location>
        <begin position="1"/>
        <end position="36"/>
    </location>
</feature>
<dbReference type="GO" id="GO:0015891">
    <property type="term" value="P:siderophore transport"/>
    <property type="evidence" value="ECO:0007669"/>
    <property type="project" value="InterPro"/>
</dbReference>
<dbReference type="Gene3D" id="3.55.50.30">
    <property type="match status" value="1"/>
</dbReference>
<keyword evidence="13 14" id="KW-0998">Cell outer membrane</keyword>
<dbReference type="RefSeq" id="WP_161392057.1">
    <property type="nucleotide sequence ID" value="NZ_JBHSCP010000002.1"/>
</dbReference>
<comment type="caution">
    <text evidence="18">The sequence shown here is derived from an EMBL/GenBank/DDBJ whole genome shotgun (WGS) entry which is preliminary data.</text>
</comment>
<dbReference type="SMART" id="SM00965">
    <property type="entry name" value="STN"/>
    <property type="match status" value="1"/>
</dbReference>
<dbReference type="FunFam" id="2.170.130.10:FF:000001">
    <property type="entry name" value="Catecholate siderophore TonB-dependent receptor"/>
    <property type="match status" value="1"/>
</dbReference>
<gene>
    <name evidence="18" type="ORF">GRI97_15250</name>
</gene>
<keyword evidence="6 14" id="KW-0812">Transmembrane</keyword>
<dbReference type="GO" id="GO:0009279">
    <property type="term" value="C:cell outer membrane"/>
    <property type="evidence" value="ECO:0007669"/>
    <property type="project" value="UniProtKB-SubCell"/>
</dbReference>
<evidence type="ECO:0000256" key="1">
    <source>
        <dbReference type="ARBA" id="ARBA00004571"/>
    </source>
</evidence>
<keyword evidence="5" id="KW-0410">Iron transport</keyword>
<keyword evidence="3 14" id="KW-0813">Transport</keyword>
<dbReference type="InterPro" id="IPR012910">
    <property type="entry name" value="Plug_dom"/>
</dbReference>
<dbReference type="InterPro" id="IPR010105">
    <property type="entry name" value="TonB_sidphr_rcpt"/>
</dbReference>
<evidence type="ECO:0000256" key="15">
    <source>
        <dbReference type="RuleBase" id="RU003357"/>
    </source>
</evidence>
<keyword evidence="19" id="KW-1185">Reference proteome</keyword>
<keyword evidence="12 18" id="KW-0675">Receptor</keyword>
<dbReference type="GO" id="GO:0015344">
    <property type="term" value="F:siderophore uptake transmembrane transporter activity"/>
    <property type="evidence" value="ECO:0007669"/>
    <property type="project" value="TreeGrafter"/>
</dbReference>
<evidence type="ECO:0000256" key="4">
    <source>
        <dbReference type="ARBA" id="ARBA00022452"/>
    </source>
</evidence>
<evidence type="ECO:0000256" key="11">
    <source>
        <dbReference type="ARBA" id="ARBA00023136"/>
    </source>
</evidence>
<dbReference type="GO" id="GO:0038023">
    <property type="term" value="F:signaling receptor activity"/>
    <property type="evidence" value="ECO:0007669"/>
    <property type="project" value="InterPro"/>
</dbReference>
<keyword evidence="7 16" id="KW-0732">Signal</keyword>
<dbReference type="InterPro" id="IPR037066">
    <property type="entry name" value="Plug_dom_sf"/>
</dbReference>
<evidence type="ECO:0000256" key="6">
    <source>
        <dbReference type="ARBA" id="ARBA00022692"/>
    </source>
</evidence>
<evidence type="ECO:0000256" key="10">
    <source>
        <dbReference type="ARBA" id="ARBA00023077"/>
    </source>
</evidence>
<evidence type="ECO:0000256" key="3">
    <source>
        <dbReference type="ARBA" id="ARBA00022448"/>
    </source>
</evidence>
<dbReference type="InterPro" id="IPR011662">
    <property type="entry name" value="Secretin/TonB_short_N"/>
</dbReference>
<keyword evidence="11 14" id="KW-0472">Membrane</keyword>
<evidence type="ECO:0000256" key="5">
    <source>
        <dbReference type="ARBA" id="ARBA00022496"/>
    </source>
</evidence>
<evidence type="ECO:0000313" key="19">
    <source>
        <dbReference type="Proteomes" id="UP000469430"/>
    </source>
</evidence>
<dbReference type="PANTHER" id="PTHR32552:SF68">
    <property type="entry name" value="FERRICHROME OUTER MEMBRANE TRANSPORTER_PHAGE RECEPTOR"/>
    <property type="match status" value="1"/>
</dbReference>
<dbReference type="NCBIfam" id="TIGR01783">
    <property type="entry name" value="TonB-siderophor"/>
    <property type="match status" value="1"/>
</dbReference>
<evidence type="ECO:0000256" key="7">
    <source>
        <dbReference type="ARBA" id="ARBA00022729"/>
    </source>
</evidence>
<keyword evidence="9" id="KW-0406">Ion transport</keyword>
<dbReference type="Pfam" id="PF00593">
    <property type="entry name" value="TonB_dep_Rec_b-barrel"/>
    <property type="match status" value="1"/>
</dbReference>
<keyword evidence="8" id="KW-0408">Iron</keyword>
<dbReference type="InterPro" id="IPR039426">
    <property type="entry name" value="TonB-dep_rcpt-like"/>
</dbReference>
<dbReference type="Gene3D" id="2.40.170.20">
    <property type="entry name" value="TonB-dependent receptor, beta-barrel domain"/>
    <property type="match status" value="1"/>
</dbReference>
<dbReference type="CDD" id="cd01347">
    <property type="entry name" value="ligand_gated_channel"/>
    <property type="match status" value="1"/>
</dbReference>
<proteinExistence type="inferred from homology"/>
<keyword evidence="10 15" id="KW-0798">TonB box</keyword>
<evidence type="ECO:0000259" key="17">
    <source>
        <dbReference type="SMART" id="SM00965"/>
    </source>
</evidence>
<dbReference type="PANTHER" id="PTHR32552">
    <property type="entry name" value="FERRICHROME IRON RECEPTOR-RELATED"/>
    <property type="match status" value="1"/>
</dbReference>
<evidence type="ECO:0000256" key="9">
    <source>
        <dbReference type="ARBA" id="ARBA00023065"/>
    </source>
</evidence>
<dbReference type="InterPro" id="IPR000531">
    <property type="entry name" value="Beta-barrel_TonB"/>
</dbReference>
<evidence type="ECO:0000256" key="12">
    <source>
        <dbReference type="ARBA" id="ARBA00023170"/>
    </source>
</evidence>
<dbReference type="Gene3D" id="2.170.130.10">
    <property type="entry name" value="TonB-dependent receptor, plug domain"/>
    <property type="match status" value="1"/>
</dbReference>
<dbReference type="InterPro" id="IPR036942">
    <property type="entry name" value="Beta-barrel_TonB_sf"/>
</dbReference>
<organism evidence="18 19">
    <name type="scientific">Croceibacterium xixiisoli</name>
    <dbReference type="NCBI Taxonomy" id="1476466"/>
    <lineage>
        <taxon>Bacteria</taxon>
        <taxon>Pseudomonadati</taxon>
        <taxon>Pseudomonadota</taxon>
        <taxon>Alphaproteobacteria</taxon>
        <taxon>Sphingomonadales</taxon>
        <taxon>Erythrobacteraceae</taxon>
        <taxon>Croceibacterium</taxon>
    </lineage>
</organism>
<accession>A0A6I4TWC8</accession>
<evidence type="ECO:0000256" key="16">
    <source>
        <dbReference type="SAM" id="SignalP"/>
    </source>
</evidence>
<comment type="subcellular location">
    <subcellularLocation>
        <location evidence="1 14">Cell outer membrane</location>
        <topology evidence="1 14">Multi-pass membrane protein</topology>
    </subcellularLocation>
</comment>
<reference evidence="18 19" key="1">
    <citation type="submission" date="2019-12" db="EMBL/GenBank/DDBJ databases">
        <title>Genomic-based taxomic classification of the family Erythrobacteraceae.</title>
        <authorList>
            <person name="Xu L."/>
        </authorList>
    </citation>
    <scope>NUCLEOTIDE SEQUENCE [LARGE SCALE GENOMIC DNA]</scope>
    <source>
        <strain evidence="18 19">S36</strain>
    </source>
</reference>
<dbReference type="Proteomes" id="UP000469430">
    <property type="component" value="Unassembled WGS sequence"/>
</dbReference>
<evidence type="ECO:0000256" key="2">
    <source>
        <dbReference type="ARBA" id="ARBA00009810"/>
    </source>
</evidence>
<name>A0A6I4TWC8_9SPHN</name>
<sequence length="814" mass="88239">MIISTPMRAGRFRLALALMGCASTAMVLPMTAAAQAASARFDIQSQPLATALAAFSQQSGIDIVGGVAIPDIRTTAVTGTMAPAEALSRLLAGSGISYRFTNAGDVVLERAPQAADGTVLLGPVRVTDSTPGAAREEASAWAPVEGYVARRTASATKTDTPLIEVPQIVNIVTADQLTATGAQSVGQALRYTPGVYAERTGSIIADDNLTIRGFTARTYVDGTRQPRGDLTTAQIDPFGLERVEILKGPSSVLYGRSAPGGIANLVRKRPTAEAQGEVELLAGSYSRFQGKIDISTPFDSEGVFSGRIVGLARDSRTQMDHIDDNRVFVAGSLAWRPSADTDLNLFASYQDDKTGAGSFFAEGTLLPNPNGPVPSDVYLGSSTDGYLREQWLLGYRLDHDFGNGIRIRSSADYTDTAASIQYPLVYGLGDDFRTATRYLGITPEDFQSLTLDNSVEFAFDTGAIGHRILVGYDFMTAKANRDDIPIYYGDETYVDVDIYNPDNSPGELGDRYTQLYFTQRQHGLYLQDQIAVDRLRITLGIRHDWAATQGWTSYFPTPEYRQRDSKLTGRAGAVYLFDNGFAPFVNFSTSFEPEPGATRAGLPFEPLTGRQFEAGLRFQPPSENLSITASVFDIEQRNVLAPDPTDWQFSVQIGRVRSRGVEIEAKASLAAGLDATAAFSHTDARVRESSETGTPVGNRLHFVPPTQASLWADYRFGGEDPVGVSLGGGVRYVSRQEGDAANNPDLRIPSSTIFDARIGFDLSQLFGWGEGLTAQINANNLFDRRYVTGCNSSFYAFCYLGQRRTLMGSIAYKW</sequence>
<dbReference type="AlphaFoldDB" id="A0A6I4TWC8"/>
<feature type="domain" description="Secretin/TonB short N-terminal" evidence="17">
    <location>
        <begin position="61"/>
        <end position="111"/>
    </location>
</feature>
<dbReference type="EMBL" id="WTYJ01000003">
    <property type="protein sequence ID" value="MXP00347.1"/>
    <property type="molecule type" value="Genomic_DNA"/>
</dbReference>
<keyword evidence="4 14" id="KW-1134">Transmembrane beta strand</keyword>
<evidence type="ECO:0000256" key="14">
    <source>
        <dbReference type="PROSITE-ProRule" id="PRU01360"/>
    </source>
</evidence>
<evidence type="ECO:0000313" key="18">
    <source>
        <dbReference type="EMBL" id="MXP00347.1"/>
    </source>
</evidence>
<feature type="chain" id="PRO_5026050782" evidence="16">
    <location>
        <begin position="37"/>
        <end position="814"/>
    </location>
</feature>
<evidence type="ECO:0000256" key="8">
    <source>
        <dbReference type="ARBA" id="ARBA00023004"/>
    </source>
</evidence>
<dbReference type="OrthoDB" id="9760333at2"/>
<protein>
    <submittedName>
        <fullName evidence="18">TonB-dependent siderophore receptor</fullName>
    </submittedName>
</protein>
<evidence type="ECO:0000256" key="13">
    <source>
        <dbReference type="ARBA" id="ARBA00023237"/>
    </source>
</evidence>
<dbReference type="SUPFAM" id="SSF56935">
    <property type="entry name" value="Porins"/>
    <property type="match status" value="1"/>
</dbReference>
<dbReference type="PROSITE" id="PS52016">
    <property type="entry name" value="TONB_DEPENDENT_REC_3"/>
    <property type="match status" value="1"/>
</dbReference>
<dbReference type="Pfam" id="PF07715">
    <property type="entry name" value="Plug"/>
    <property type="match status" value="1"/>
</dbReference>
<comment type="similarity">
    <text evidence="2 14 15">Belongs to the TonB-dependent receptor family.</text>
</comment>